<feature type="transmembrane region" description="Helical" evidence="1">
    <location>
        <begin position="303"/>
        <end position="322"/>
    </location>
</feature>
<dbReference type="PIRSF" id="PIRSF038991">
    <property type="entry name" value="Protein_AbrB"/>
    <property type="match status" value="1"/>
</dbReference>
<comment type="caution">
    <text evidence="2">The sequence shown here is derived from an EMBL/GenBank/DDBJ whole genome shotgun (WGS) entry which is preliminary data.</text>
</comment>
<feature type="transmembrane region" description="Helical" evidence="1">
    <location>
        <begin position="94"/>
        <end position="116"/>
    </location>
</feature>
<reference evidence="2 3" key="1">
    <citation type="submission" date="2017-08" db="EMBL/GenBank/DDBJ databases">
        <title>Infants hospitalized years apart are colonized by the same room-sourced microbial strains.</title>
        <authorList>
            <person name="Brooks B."/>
            <person name="Olm M.R."/>
            <person name="Firek B.A."/>
            <person name="Baker R."/>
            <person name="Thomas B.C."/>
            <person name="Morowitz M.J."/>
            <person name="Banfield J.F."/>
        </authorList>
    </citation>
    <scope>NUCLEOTIDE SEQUENCE [LARGE SCALE GENOMIC DNA]</scope>
    <source>
        <strain evidence="2">S2_005_001_R2_27</strain>
    </source>
</reference>
<feature type="transmembrane region" description="Helical" evidence="1">
    <location>
        <begin position="334"/>
        <end position="352"/>
    </location>
</feature>
<feature type="transmembrane region" description="Helical" evidence="1">
    <location>
        <begin position="17"/>
        <end position="37"/>
    </location>
</feature>
<dbReference type="AlphaFoldDB" id="A0A2W5QW90"/>
<keyword evidence="1" id="KW-0812">Transmembrane</keyword>
<dbReference type="InterPro" id="IPR017516">
    <property type="entry name" value="AbrB_dup"/>
</dbReference>
<dbReference type="InterPro" id="IPR007820">
    <property type="entry name" value="AbrB_fam"/>
</dbReference>
<dbReference type="NCBIfam" id="TIGR03082">
    <property type="entry name" value="Gneg_AbrB_dup"/>
    <property type="match status" value="2"/>
</dbReference>
<accession>A0A2W5QW90</accession>
<organism evidence="2 3">
    <name type="scientific">Ancylobacter novellus</name>
    <name type="common">Thiobacillus novellus</name>
    <dbReference type="NCBI Taxonomy" id="921"/>
    <lineage>
        <taxon>Bacteria</taxon>
        <taxon>Pseudomonadati</taxon>
        <taxon>Pseudomonadota</taxon>
        <taxon>Alphaproteobacteria</taxon>
        <taxon>Hyphomicrobiales</taxon>
        <taxon>Xanthobacteraceae</taxon>
        <taxon>Ancylobacter</taxon>
    </lineage>
</organism>
<evidence type="ECO:0000313" key="3">
    <source>
        <dbReference type="Proteomes" id="UP000248887"/>
    </source>
</evidence>
<feature type="transmembrane region" description="Helical" evidence="1">
    <location>
        <begin position="242"/>
        <end position="260"/>
    </location>
</feature>
<keyword evidence="1" id="KW-1133">Transmembrane helix</keyword>
<evidence type="ECO:0008006" key="4">
    <source>
        <dbReference type="Google" id="ProtNLM"/>
    </source>
</evidence>
<dbReference type="PANTHER" id="PTHR38457:SF1">
    <property type="entry name" value="REGULATOR ABRB-RELATED"/>
    <property type="match status" value="1"/>
</dbReference>
<feature type="transmembrane region" description="Helical" evidence="1">
    <location>
        <begin position="219"/>
        <end position="236"/>
    </location>
</feature>
<evidence type="ECO:0000256" key="1">
    <source>
        <dbReference type="SAM" id="Phobius"/>
    </source>
</evidence>
<name>A0A2W5QW90_ANCNO</name>
<dbReference type="Proteomes" id="UP000248887">
    <property type="component" value="Unassembled WGS sequence"/>
</dbReference>
<sequence length="373" mass="38696">MSLPPSFARRFPSFRTLGWWLATLTLGALGGGLFAWLGMPAGWLSGALVITALAALCGAPISVEPHLRLGTYIVLGTSMGSAITPDTLQGVTTWPVTMAVLLLSVPIMMIVVVAYLEKCAGWDRRSAFFAAAPGALSTVLIMAESSGADTRRVVFGQSLRLFVLVALLPAALGGMGHQPAGVLPINPVVPDWQSMVLSLAVGIGGAALAELVRFPGGSMVGAMLASGLVHGLGLIEGRLPDFFLIAGFVVLGANMGSRFAGTRVDTLLRFLVDATAALMIAIAVAVLFAFIGAWASGEPVTKVLVAYVPGALEAMTIMAFVLGLDPAFVAAHHLMRFVGLALLIPVIARIFFPPPATGQAASPAEIDQTEPKD</sequence>
<feature type="transmembrane region" description="Helical" evidence="1">
    <location>
        <begin position="267"/>
        <end position="291"/>
    </location>
</feature>
<keyword evidence="1" id="KW-0472">Membrane</keyword>
<gene>
    <name evidence="2" type="ORF">DI549_15400</name>
</gene>
<dbReference type="Pfam" id="PF05145">
    <property type="entry name" value="AbrB"/>
    <property type="match status" value="1"/>
</dbReference>
<dbReference type="EMBL" id="QFQD01000054">
    <property type="protein sequence ID" value="PZQ80994.1"/>
    <property type="molecule type" value="Genomic_DNA"/>
</dbReference>
<feature type="transmembrane region" description="Helical" evidence="1">
    <location>
        <begin position="161"/>
        <end position="180"/>
    </location>
</feature>
<dbReference type="GO" id="GO:0010468">
    <property type="term" value="P:regulation of gene expression"/>
    <property type="evidence" value="ECO:0007669"/>
    <property type="project" value="InterPro"/>
</dbReference>
<dbReference type="GO" id="GO:0016020">
    <property type="term" value="C:membrane"/>
    <property type="evidence" value="ECO:0007669"/>
    <property type="project" value="InterPro"/>
</dbReference>
<feature type="transmembrane region" description="Helical" evidence="1">
    <location>
        <begin position="43"/>
        <end position="62"/>
    </location>
</feature>
<dbReference type="PANTHER" id="PTHR38457">
    <property type="entry name" value="REGULATOR ABRB-RELATED"/>
    <property type="match status" value="1"/>
</dbReference>
<proteinExistence type="predicted"/>
<evidence type="ECO:0000313" key="2">
    <source>
        <dbReference type="EMBL" id="PZQ80994.1"/>
    </source>
</evidence>
<protein>
    <recommendedName>
        <fullName evidence="4">Ammonia monooxygenase</fullName>
    </recommendedName>
</protein>